<evidence type="ECO:0000313" key="2">
    <source>
        <dbReference type="EMBL" id="KAH3833303.1"/>
    </source>
</evidence>
<comment type="caution">
    <text evidence="2">The sequence shown here is derived from an EMBL/GenBank/DDBJ whole genome shotgun (WGS) entry which is preliminary data.</text>
</comment>
<feature type="transmembrane region" description="Helical" evidence="1">
    <location>
        <begin position="84"/>
        <end position="107"/>
    </location>
</feature>
<organism evidence="2 3">
    <name type="scientific">Dreissena polymorpha</name>
    <name type="common">Zebra mussel</name>
    <name type="synonym">Mytilus polymorpha</name>
    <dbReference type="NCBI Taxonomy" id="45954"/>
    <lineage>
        <taxon>Eukaryota</taxon>
        <taxon>Metazoa</taxon>
        <taxon>Spiralia</taxon>
        <taxon>Lophotrochozoa</taxon>
        <taxon>Mollusca</taxon>
        <taxon>Bivalvia</taxon>
        <taxon>Autobranchia</taxon>
        <taxon>Heteroconchia</taxon>
        <taxon>Euheterodonta</taxon>
        <taxon>Imparidentia</taxon>
        <taxon>Neoheterodontei</taxon>
        <taxon>Myida</taxon>
        <taxon>Dreissenoidea</taxon>
        <taxon>Dreissenidae</taxon>
        <taxon>Dreissena</taxon>
    </lineage>
</organism>
<gene>
    <name evidence="2" type="ORF">DPMN_106609</name>
</gene>
<keyword evidence="3" id="KW-1185">Reference proteome</keyword>
<evidence type="ECO:0000313" key="3">
    <source>
        <dbReference type="Proteomes" id="UP000828390"/>
    </source>
</evidence>
<dbReference type="Proteomes" id="UP000828390">
    <property type="component" value="Unassembled WGS sequence"/>
</dbReference>
<proteinExistence type="predicted"/>
<sequence>MRTFKFPSDGTTMEHYNESSVNLLSVKRMNGNHPPLNNNLDKDIEKSSENNNVLSVNKLYELESFTPEDLSENSDLSNLRCKRWFYLCAGVVIMFMIVLIVGIIVFFKLSADNDNERGMV</sequence>
<name>A0A9D4K598_DREPO</name>
<protein>
    <submittedName>
        <fullName evidence="2">Uncharacterized protein</fullName>
    </submittedName>
</protein>
<keyword evidence="1" id="KW-0472">Membrane</keyword>
<accession>A0A9D4K598</accession>
<evidence type="ECO:0000256" key="1">
    <source>
        <dbReference type="SAM" id="Phobius"/>
    </source>
</evidence>
<keyword evidence="1" id="KW-1133">Transmembrane helix</keyword>
<dbReference type="EMBL" id="JAIWYP010000004">
    <property type="protein sequence ID" value="KAH3833303.1"/>
    <property type="molecule type" value="Genomic_DNA"/>
</dbReference>
<reference evidence="2" key="2">
    <citation type="submission" date="2020-11" db="EMBL/GenBank/DDBJ databases">
        <authorList>
            <person name="McCartney M.A."/>
            <person name="Auch B."/>
            <person name="Kono T."/>
            <person name="Mallez S."/>
            <person name="Becker A."/>
            <person name="Gohl D.M."/>
            <person name="Silverstein K.A.T."/>
            <person name="Koren S."/>
            <person name="Bechman K.B."/>
            <person name="Herman A."/>
            <person name="Abrahante J.E."/>
            <person name="Garbe J."/>
        </authorList>
    </citation>
    <scope>NUCLEOTIDE SEQUENCE</scope>
    <source>
        <strain evidence="2">Duluth1</strain>
        <tissue evidence="2">Whole animal</tissue>
    </source>
</reference>
<keyword evidence="1" id="KW-0812">Transmembrane</keyword>
<reference evidence="2" key="1">
    <citation type="journal article" date="2019" name="bioRxiv">
        <title>The Genome of the Zebra Mussel, Dreissena polymorpha: A Resource for Invasive Species Research.</title>
        <authorList>
            <person name="McCartney M.A."/>
            <person name="Auch B."/>
            <person name="Kono T."/>
            <person name="Mallez S."/>
            <person name="Zhang Y."/>
            <person name="Obille A."/>
            <person name="Becker A."/>
            <person name="Abrahante J.E."/>
            <person name="Garbe J."/>
            <person name="Badalamenti J.P."/>
            <person name="Herman A."/>
            <person name="Mangelson H."/>
            <person name="Liachko I."/>
            <person name="Sullivan S."/>
            <person name="Sone E.D."/>
            <person name="Koren S."/>
            <person name="Silverstein K.A.T."/>
            <person name="Beckman K.B."/>
            <person name="Gohl D.M."/>
        </authorList>
    </citation>
    <scope>NUCLEOTIDE SEQUENCE</scope>
    <source>
        <strain evidence="2">Duluth1</strain>
        <tissue evidence="2">Whole animal</tissue>
    </source>
</reference>
<dbReference type="AlphaFoldDB" id="A0A9D4K598"/>